<dbReference type="GO" id="GO:0009035">
    <property type="term" value="F:type I site-specific deoxyribonuclease activity"/>
    <property type="evidence" value="ECO:0007669"/>
    <property type="project" value="UniProtKB-EC"/>
</dbReference>
<dbReference type="Pfam" id="PF18766">
    <property type="entry name" value="SWI2_SNF2"/>
    <property type="match status" value="1"/>
</dbReference>
<dbReference type="Proteomes" id="UP001592530">
    <property type="component" value="Unassembled WGS sequence"/>
</dbReference>
<dbReference type="InterPro" id="IPR040980">
    <property type="entry name" value="SWI2_SNF2"/>
</dbReference>
<evidence type="ECO:0000259" key="1">
    <source>
        <dbReference type="SMART" id="SM00487"/>
    </source>
</evidence>
<sequence>MAVHDESAFGDAIVAAMTERGWREARPEDYRADIGLDTNQLFTFIGATQADEWYELVGVYGGDQADAQYGFARRLDKAIAEDGLLTVLRNGVKDRGVRLRVAYFRPNLVSDDSVLDSYRANRLTVVRELRYATKQADWDNRLDLVLFLNGIPVATAELKNPLTRQGVEHAKEQYRTDRDPSELIFRHRAVANFAVDPDLVFVATQLKGKNTGFLPFNTGSEGPGRPGGAGNPVPTAYGTYATSYLWEQVWERDNWLDLLQRFVHQQKQKTPGGGSTRSTIFPRFHQWDVVKKLTAHAAANGTGHNYLVMASAGSGKSNTIGWLAHRLSDLHADTDPRVLNQEALAAGYIKPGAPVFDKIIVITDRRNLDSQLRETVGSFSQTDGLVVKIDEKHGAKSEQLAHALSRDTGKIVTVTLHSFPALVDYLRRNPTEIQGTTFAIIVDEAHSSQSGDAATSVREVLRDLGLDSDSDEAGASKAKARRRKPETLQELLTRRAEERAMAPNISYFAFTATPKAKTLELFGTIDDIGGEATYRPFHTYSMRQAIEEGFILDPLRTYVTYNTYWKLVNQNPDEKKVDPSKANALLARYALTHEVTVAQHAQVIVEHFVAHTRGRLGGRAKAMVVTSSRQSAADTARAIKSYIADRGYDTRYPDVGVLVAYSGSVTLEGKDGKPEERTESQENGGLAESALPKAFAYTRADDKSVKAGGKGQQEYRILVVAEKYQTGFDQPLLTTMYVNKKLTGISAVQTLSRLNRTAERKSQSDLAVLDFVNDADDIQEAFRPYFEEAMTLPSDPNLLYAAQSAVMSAPIISEQEMDGFAAAFFEAKEKAGGSQAAWEKLHAELYRLLSPAVVRYEELRDNDEVEEDVQTAEDFRADLNDYVRKYGFLAQIVPYRDAELERLHLYGRFLLTRLRGRTDGGVDIGVVDLSHLRVEKTGEHDKSLTEEGAATLKGFGESAGGAKEQEKSLLSELIDKFNAKFGTEFTEADLARPFDEAKADPKVRAAAVVNDEGNFGKVFDKVFADKMADHIDTIAGLGRQYFGSDRNFKSNLDRSARRAAWRMIRQEEDVDE</sequence>
<dbReference type="PANTHER" id="PTHR42927:SF1">
    <property type="entry name" value="HELICASE SUPERFAMILY 1 AND 2 DOMAIN-CONTAINING PROTEIN"/>
    <property type="match status" value="1"/>
</dbReference>
<dbReference type="Pfam" id="PF22679">
    <property type="entry name" value="T1R_D3-like"/>
    <property type="match status" value="1"/>
</dbReference>
<protein>
    <submittedName>
        <fullName evidence="2">Type I restriction endonuclease subunit R</fullName>
        <ecNumber evidence="2">3.1.21.3</ecNumber>
    </submittedName>
</protein>
<dbReference type="InterPro" id="IPR014001">
    <property type="entry name" value="Helicase_ATP-bd"/>
</dbReference>
<evidence type="ECO:0000313" key="3">
    <source>
        <dbReference type="Proteomes" id="UP001592530"/>
    </source>
</evidence>
<accession>A0ABV6WT35</accession>
<dbReference type="SUPFAM" id="SSF52540">
    <property type="entry name" value="P-loop containing nucleoside triphosphate hydrolases"/>
    <property type="match status" value="1"/>
</dbReference>
<dbReference type="Pfam" id="PF04313">
    <property type="entry name" value="HSDR_N"/>
    <property type="match status" value="1"/>
</dbReference>
<dbReference type="Gene3D" id="3.90.1570.50">
    <property type="match status" value="1"/>
</dbReference>
<feature type="domain" description="Helicase ATP-binding" evidence="1">
    <location>
        <begin position="278"/>
        <end position="540"/>
    </location>
</feature>
<dbReference type="PANTHER" id="PTHR42927">
    <property type="entry name" value="HELICASE SUPERFAMILY 1 AND 2 DOMAIN-CONTAINING PROTEIN"/>
    <property type="match status" value="1"/>
</dbReference>
<organism evidence="2 3">
    <name type="scientific">Streptacidiphilus alkalitolerans</name>
    <dbReference type="NCBI Taxonomy" id="3342712"/>
    <lineage>
        <taxon>Bacteria</taxon>
        <taxon>Bacillati</taxon>
        <taxon>Actinomycetota</taxon>
        <taxon>Actinomycetes</taxon>
        <taxon>Kitasatosporales</taxon>
        <taxon>Streptomycetaceae</taxon>
        <taxon>Streptacidiphilus</taxon>
    </lineage>
</organism>
<dbReference type="InterPro" id="IPR055180">
    <property type="entry name" value="HsdR_RecA-like_helicase_dom_2"/>
</dbReference>
<dbReference type="InterPro" id="IPR007409">
    <property type="entry name" value="Restrct_endonuc_type1_HsdR_N"/>
</dbReference>
<gene>
    <name evidence="2" type="ORF">ACEZDB_00800</name>
</gene>
<keyword evidence="2" id="KW-0378">Hydrolase</keyword>
<reference evidence="2 3" key="1">
    <citation type="submission" date="2024-09" db="EMBL/GenBank/DDBJ databases">
        <authorList>
            <person name="Lee S.D."/>
        </authorList>
    </citation>
    <scope>NUCLEOTIDE SEQUENCE [LARGE SCALE GENOMIC DNA]</scope>
    <source>
        <strain evidence="2 3">N1-3</strain>
    </source>
</reference>
<dbReference type="SMART" id="SM00487">
    <property type="entry name" value="DEXDc"/>
    <property type="match status" value="1"/>
</dbReference>
<dbReference type="RefSeq" id="WP_380547566.1">
    <property type="nucleotide sequence ID" value="NZ_JBHEZY010000001.1"/>
</dbReference>
<dbReference type="Gene3D" id="3.40.50.300">
    <property type="entry name" value="P-loop containing nucleotide triphosphate hydrolases"/>
    <property type="match status" value="2"/>
</dbReference>
<dbReference type="InterPro" id="IPR027417">
    <property type="entry name" value="P-loop_NTPase"/>
</dbReference>
<evidence type="ECO:0000313" key="2">
    <source>
        <dbReference type="EMBL" id="MFC1429199.1"/>
    </source>
</evidence>
<keyword evidence="2" id="KW-0255">Endonuclease</keyword>
<dbReference type="EC" id="3.1.21.3" evidence="2"/>
<name>A0ABV6WT35_9ACTN</name>
<comment type="caution">
    <text evidence="2">The sequence shown here is derived from an EMBL/GenBank/DDBJ whole genome shotgun (WGS) entry which is preliminary data.</text>
</comment>
<keyword evidence="2" id="KW-0540">Nuclease</keyword>
<dbReference type="EMBL" id="JBHEZY010000001">
    <property type="protein sequence ID" value="MFC1429199.1"/>
    <property type="molecule type" value="Genomic_DNA"/>
</dbReference>
<proteinExistence type="predicted"/>